<proteinExistence type="predicted"/>
<protein>
    <submittedName>
        <fullName evidence="1">Uncharacterized protein</fullName>
    </submittedName>
</protein>
<evidence type="ECO:0000313" key="2">
    <source>
        <dbReference type="Proteomes" id="UP000315295"/>
    </source>
</evidence>
<organism evidence="1 2">
    <name type="scientific">Malus baccata</name>
    <name type="common">Siberian crab apple</name>
    <name type="synonym">Pyrus baccata</name>
    <dbReference type="NCBI Taxonomy" id="106549"/>
    <lineage>
        <taxon>Eukaryota</taxon>
        <taxon>Viridiplantae</taxon>
        <taxon>Streptophyta</taxon>
        <taxon>Embryophyta</taxon>
        <taxon>Tracheophyta</taxon>
        <taxon>Spermatophyta</taxon>
        <taxon>Magnoliopsida</taxon>
        <taxon>eudicotyledons</taxon>
        <taxon>Gunneridae</taxon>
        <taxon>Pentapetalae</taxon>
        <taxon>rosids</taxon>
        <taxon>fabids</taxon>
        <taxon>Rosales</taxon>
        <taxon>Rosaceae</taxon>
        <taxon>Amygdaloideae</taxon>
        <taxon>Maleae</taxon>
        <taxon>Malus</taxon>
    </lineage>
</organism>
<reference evidence="1 2" key="1">
    <citation type="journal article" date="2019" name="G3 (Bethesda)">
        <title>Sequencing of a Wild Apple (Malus baccata) Genome Unravels the Differences Between Cultivated and Wild Apple Species Regarding Disease Resistance and Cold Tolerance.</title>
        <authorList>
            <person name="Chen X."/>
        </authorList>
    </citation>
    <scope>NUCLEOTIDE SEQUENCE [LARGE SCALE GENOMIC DNA]</scope>
    <source>
        <strain evidence="2">cv. Shandingzi</strain>
        <tissue evidence="1">Leaves</tissue>
    </source>
</reference>
<sequence length="139" mass="15212">MKLSRLPASDSPQSCSLSTCGIILINLQAQFQHRVNSPGKGVGVIKAETRGQKTSVIEQQHMVLELKPFLGCGHELLPIILLHCLPALTDDVVNVLLALPHPGDIILLAVLMDSRLEILRESLVKLDTILLFCSQPKTF</sequence>
<gene>
    <name evidence="1" type="ORF">C1H46_007397</name>
</gene>
<comment type="caution">
    <text evidence="1">The sequence shown here is derived from an EMBL/GenBank/DDBJ whole genome shotgun (WGS) entry which is preliminary data.</text>
</comment>
<evidence type="ECO:0000313" key="1">
    <source>
        <dbReference type="EMBL" id="TQE07007.1"/>
    </source>
</evidence>
<dbReference type="EMBL" id="VIEB01000093">
    <property type="protein sequence ID" value="TQE07007.1"/>
    <property type="molecule type" value="Genomic_DNA"/>
</dbReference>
<name>A0A540N7I3_MALBA</name>
<dbReference type="AlphaFoldDB" id="A0A540N7I3"/>
<dbReference type="Proteomes" id="UP000315295">
    <property type="component" value="Unassembled WGS sequence"/>
</dbReference>
<keyword evidence="2" id="KW-1185">Reference proteome</keyword>
<accession>A0A540N7I3</accession>